<evidence type="ECO:0000313" key="3">
    <source>
        <dbReference type="RefSeq" id="XP_017019999.1"/>
    </source>
</evidence>
<keyword evidence="2" id="KW-1185">Reference proteome</keyword>
<feature type="compositionally biased region" description="Polar residues" evidence="1">
    <location>
        <begin position="140"/>
        <end position="158"/>
    </location>
</feature>
<feature type="region of interest" description="Disordered" evidence="1">
    <location>
        <begin position="248"/>
        <end position="271"/>
    </location>
</feature>
<reference evidence="3" key="2">
    <citation type="submission" date="2025-08" db="UniProtKB">
        <authorList>
            <consortium name="RefSeq"/>
        </authorList>
    </citation>
    <scope>IDENTIFICATION</scope>
    <source>
        <strain evidence="3">14028-0561.14</strain>
        <tissue evidence="3">Whole fly</tissue>
    </source>
</reference>
<organism evidence="2 3">
    <name type="scientific">Drosophila kikkawai</name>
    <name type="common">Fruit fly</name>
    <dbReference type="NCBI Taxonomy" id="30033"/>
    <lineage>
        <taxon>Eukaryota</taxon>
        <taxon>Metazoa</taxon>
        <taxon>Ecdysozoa</taxon>
        <taxon>Arthropoda</taxon>
        <taxon>Hexapoda</taxon>
        <taxon>Insecta</taxon>
        <taxon>Pterygota</taxon>
        <taxon>Neoptera</taxon>
        <taxon>Endopterygota</taxon>
        <taxon>Diptera</taxon>
        <taxon>Brachycera</taxon>
        <taxon>Muscomorpha</taxon>
        <taxon>Ephydroidea</taxon>
        <taxon>Drosophilidae</taxon>
        <taxon>Drosophila</taxon>
        <taxon>Sophophora</taxon>
    </lineage>
</organism>
<dbReference type="AlphaFoldDB" id="A0A6P4I7Z7"/>
<evidence type="ECO:0000313" key="2">
    <source>
        <dbReference type="Proteomes" id="UP001652661"/>
    </source>
</evidence>
<name>A0A6P4I7Z7_DROKI</name>
<evidence type="ECO:0000256" key="1">
    <source>
        <dbReference type="SAM" id="MobiDB-lite"/>
    </source>
</evidence>
<dbReference type="Proteomes" id="UP001652661">
    <property type="component" value="Chromosome 2R"/>
</dbReference>
<dbReference type="RefSeq" id="XP_017019999.1">
    <property type="nucleotide sequence ID" value="XM_017164510.3"/>
</dbReference>
<feature type="region of interest" description="Disordered" evidence="1">
    <location>
        <begin position="297"/>
        <end position="328"/>
    </location>
</feature>
<reference evidence="2" key="1">
    <citation type="submission" date="2025-05" db="UniProtKB">
        <authorList>
            <consortium name="RefSeq"/>
        </authorList>
    </citation>
    <scope>NUCLEOTIDE SEQUENCE [LARGE SCALE GENOMIC DNA]</scope>
    <source>
        <strain evidence="2">14028-0561.14</strain>
    </source>
</reference>
<dbReference type="OrthoDB" id="7610693at2759"/>
<feature type="region of interest" description="Disordered" evidence="1">
    <location>
        <begin position="106"/>
        <end position="126"/>
    </location>
</feature>
<proteinExistence type="predicted"/>
<protein>
    <submittedName>
        <fullName evidence="3">Histone-lysine N-methyltransferase 2D</fullName>
    </submittedName>
</protein>
<sequence length="344" mass="37823">MEHLKVGDPCQECLAQGRDHKLRLFYLNLEEDQLLKCEARTCLWPHNDEISSDEEVDFETSDIPASPLSVPVASPQFMPPAPLQSMPPASLQSLPSLLEDLNADPATSVPWEESPMPFDDPNEGDDDEFIRQLLQNLTPATETNSDGTTQEPKLNLNSLPDLKTLTEVKPTLEPQLPDLSCLDVNIPEQNSKPTKAEIPLLPAKLLPLPKLKAQGRQTYPRAKQSAQKIQIPAKQEYEIPLQPAKLMSPPSPKGEPFISAPQKASTLPRSPTAAVQPAFNIIISIPEINPTKSFMDAVSRHSAAAKPSSRGGGRSTTRPAMGRKPRTQAVMQMIEQLETTKRTS</sequence>
<dbReference type="GeneID" id="108073046"/>
<feature type="region of interest" description="Disordered" evidence="1">
    <location>
        <begin position="140"/>
        <end position="160"/>
    </location>
</feature>
<gene>
    <name evidence="3" type="primary">LOC108073046</name>
</gene>
<accession>A0A6P4I7Z7</accession>